<dbReference type="EMBL" id="JACIIV010000011">
    <property type="protein sequence ID" value="MBB6227579.1"/>
    <property type="molecule type" value="Genomic_DNA"/>
</dbReference>
<protein>
    <submittedName>
        <fullName evidence="3">Glycosyltransferase involved in cell wall biosynthesis</fullName>
    </submittedName>
</protein>
<feature type="domain" description="Glycosyl transferase family 1" evidence="1">
    <location>
        <begin position="186"/>
        <end position="332"/>
    </location>
</feature>
<dbReference type="InterPro" id="IPR001296">
    <property type="entry name" value="Glyco_trans_1"/>
</dbReference>
<evidence type="ECO:0000313" key="3">
    <source>
        <dbReference type="EMBL" id="MBB6227579.1"/>
    </source>
</evidence>
<dbReference type="AlphaFoldDB" id="A0A841L404"/>
<dbReference type="RefSeq" id="WP_184198411.1">
    <property type="nucleotide sequence ID" value="NZ_BMOX01000110.1"/>
</dbReference>
<dbReference type="SUPFAM" id="SSF53756">
    <property type="entry name" value="UDP-Glycosyltransferase/glycogen phosphorylase"/>
    <property type="match status" value="1"/>
</dbReference>
<accession>A0A841L404</accession>
<keyword evidence="3" id="KW-0808">Transferase</keyword>
<feature type="domain" description="Glycosyltransferase subfamily 4-like N-terminal" evidence="2">
    <location>
        <begin position="17"/>
        <end position="171"/>
    </location>
</feature>
<name>A0A841L404_9SPHN</name>
<dbReference type="PANTHER" id="PTHR12526">
    <property type="entry name" value="GLYCOSYLTRANSFERASE"/>
    <property type="match status" value="1"/>
</dbReference>
<keyword evidence="4" id="KW-1185">Reference proteome</keyword>
<dbReference type="Pfam" id="PF00534">
    <property type="entry name" value="Glycos_transf_1"/>
    <property type="match status" value="1"/>
</dbReference>
<reference evidence="3 4" key="1">
    <citation type="submission" date="2020-08" db="EMBL/GenBank/DDBJ databases">
        <title>Genomic Encyclopedia of Type Strains, Phase IV (KMG-IV): sequencing the most valuable type-strain genomes for metagenomic binning, comparative biology and taxonomic classification.</title>
        <authorList>
            <person name="Goeker M."/>
        </authorList>
    </citation>
    <scope>NUCLEOTIDE SEQUENCE [LARGE SCALE GENOMIC DNA]</scope>
    <source>
        <strain evidence="3 4">DSM 102189</strain>
    </source>
</reference>
<dbReference type="Pfam" id="PF13579">
    <property type="entry name" value="Glyco_trans_4_4"/>
    <property type="match status" value="1"/>
</dbReference>
<gene>
    <name evidence="3" type="ORF">FHS79_001748</name>
</gene>
<organism evidence="3 4">
    <name type="scientific">Polymorphobacter multimanifer</name>
    <dbReference type="NCBI Taxonomy" id="1070431"/>
    <lineage>
        <taxon>Bacteria</taxon>
        <taxon>Pseudomonadati</taxon>
        <taxon>Pseudomonadota</taxon>
        <taxon>Alphaproteobacteria</taxon>
        <taxon>Sphingomonadales</taxon>
        <taxon>Sphingosinicellaceae</taxon>
        <taxon>Polymorphobacter</taxon>
    </lineage>
</organism>
<evidence type="ECO:0000313" key="4">
    <source>
        <dbReference type="Proteomes" id="UP000538147"/>
    </source>
</evidence>
<evidence type="ECO:0000259" key="1">
    <source>
        <dbReference type="Pfam" id="PF00534"/>
    </source>
</evidence>
<sequence>MTMRLVQSVDSLAEKHGGPSRAIVMLAEAQARAGSDVQLIARAEADKPYAPDPALVPLTLAQGFAERCRHTAALLRSEAPSLLHDNGLWLPANLAATATARRLGRPHVISPHGMLAPWALAWRPWRKRIASALFQQSLLESAAGLVAAAEPERSHIRARLPRARIATIANGVNIPASLPARAPQPMRTLLFMSRLHPVKNLPALIAAWGRIIADPTFDAWRLHIAGPDEDGHRAELAPLVTALGQHPRITFTGPVSEADKVATYAAADLFILPSLSENFGIVVAEALAHGLPAITTHATPWSDLPREGAGFHGAPDAASLEAMLRQALACPPAELIAMGARGRALVERRFGWPRIAAQSLAFYEWLLHGGPTPDFVEA</sequence>
<proteinExistence type="predicted"/>
<dbReference type="GO" id="GO:0016757">
    <property type="term" value="F:glycosyltransferase activity"/>
    <property type="evidence" value="ECO:0007669"/>
    <property type="project" value="InterPro"/>
</dbReference>
<dbReference type="InterPro" id="IPR028098">
    <property type="entry name" value="Glyco_trans_4-like_N"/>
</dbReference>
<dbReference type="Gene3D" id="3.40.50.2000">
    <property type="entry name" value="Glycogen Phosphorylase B"/>
    <property type="match status" value="2"/>
</dbReference>
<comment type="caution">
    <text evidence="3">The sequence shown here is derived from an EMBL/GenBank/DDBJ whole genome shotgun (WGS) entry which is preliminary data.</text>
</comment>
<evidence type="ECO:0000259" key="2">
    <source>
        <dbReference type="Pfam" id="PF13579"/>
    </source>
</evidence>
<dbReference type="Proteomes" id="UP000538147">
    <property type="component" value="Unassembled WGS sequence"/>
</dbReference>